<accession>A0AAV9PK02</accession>
<reference evidence="1 2" key="1">
    <citation type="submission" date="2023-08" db="EMBL/GenBank/DDBJ databases">
        <title>Black Yeasts Isolated from many extreme environments.</title>
        <authorList>
            <person name="Coleine C."/>
            <person name="Stajich J.E."/>
            <person name="Selbmann L."/>
        </authorList>
    </citation>
    <scope>NUCLEOTIDE SEQUENCE [LARGE SCALE GENOMIC DNA]</scope>
    <source>
        <strain evidence="1 2">CCFEE 5935</strain>
    </source>
</reference>
<organism evidence="1 2">
    <name type="scientific">Saxophila tyrrhenica</name>
    <dbReference type="NCBI Taxonomy" id="1690608"/>
    <lineage>
        <taxon>Eukaryota</taxon>
        <taxon>Fungi</taxon>
        <taxon>Dikarya</taxon>
        <taxon>Ascomycota</taxon>
        <taxon>Pezizomycotina</taxon>
        <taxon>Dothideomycetes</taxon>
        <taxon>Dothideomycetidae</taxon>
        <taxon>Mycosphaerellales</taxon>
        <taxon>Extremaceae</taxon>
        <taxon>Saxophila</taxon>
    </lineage>
</organism>
<dbReference type="AlphaFoldDB" id="A0AAV9PK02"/>
<sequence length="151" mass="17652">MDHNFYALNDEFEEVFRADHEATTFRLLDLPSEIVLIIIQEVVKRGVPIDPTKAVKRKAQACIVRPPALAMTSKFLRREVLFAFYRNNSFESRHLNNVPCVRDWLVIIGHENRKAMGTFTFHAKFSQSFWQEKFAQIGILTEVRYSFGSRE</sequence>
<dbReference type="EMBL" id="JAVRRT010000002">
    <property type="protein sequence ID" value="KAK5174318.1"/>
    <property type="molecule type" value="Genomic_DNA"/>
</dbReference>
<name>A0AAV9PK02_9PEZI</name>
<comment type="caution">
    <text evidence="1">The sequence shown here is derived from an EMBL/GenBank/DDBJ whole genome shotgun (WGS) entry which is preliminary data.</text>
</comment>
<protein>
    <submittedName>
        <fullName evidence="1">Uncharacterized protein</fullName>
    </submittedName>
</protein>
<dbReference type="Proteomes" id="UP001337655">
    <property type="component" value="Unassembled WGS sequence"/>
</dbReference>
<dbReference type="RefSeq" id="XP_064662987.1">
    <property type="nucleotide sequence ID" value="XM_064798660.1"/>
</dbReference>
<dbReference type="GeneID" id="89922746"/>
<gene>
    <name evidence="1" type="ORF">LTR77_001398</name>
</gene>
<evidence type="ECO:0000313" key="2">
    <source>
        <dbReference type="Proteomes" id="UP001337655"/>
    </source>
</evidence>
<evidence type="ECO:0000313" key="1">
    <source>
        <dbReference type="EMBL" id="KAK5174318.1"/>
    </source>
</evidence>
<keyword evidence="2" id="KW-1185">Reference proteome</keyword>
<proteinExistence type="predicted"/>